<dbReference type="InterPro" id="IPR002889">
    <property type="entry name" value="WSC_carb-bd"/>
</dbReference>
<comment type="caution">
    <text evidence="3">The sequence shown here is derived from an EMBL/GenBank/DDBJ whole genome shotgun (WGS) entry which is preliminary data.</text>
</comment>
<dbReference type="Gene3D" id="2.60.120.260">
    <property type="entry name" value="Galactose-binding domain-like"/>
    <property type="match status" value="1"/>
</dbReference>
<name>A0A9W9ZYI5_9CNID</name>
<evidence type="ECO:0000259" key="1">
    <source>
        <dbReference type="PROSITE" id="PS50022"/>
    </source>
</evidence>
<dbReference type="PANTHER" id="PTHR24543">
    <property type="entry name" value="MULTICOPPER OXIDASE-RELATED"/>
    <property type="match status" value="1"/>
</dbReference>
<dbReference type="OrthoDB" id="26719at2759"/>
<dbReference type="PROSITE" id="PS51212">
    <property type="entry name" value="WSC"/>
    <property type="match status" value="1"/>
</dbReference>
<evidence type="ECO:0000313" key="4">
    <source>
        <dbReference type="Proteomes" id="UP001163046"/>
    </source>
</evidence>
<dbReference type="Pfam" id="PF00754">
    <property type="entry name" value="F5_F8_type_C"/>
    <property type="match status" value="1"/>
</dbReference>
<gene>
    <name evidence="3" type="primary">RS1_1</name>
    <name evidence="3" type="ORF">OS493_026738</name>
</gene>
<reference evidence="3" key="1">
    <citation type="submission" date="2023-01" db="EMBL/GenBank/DDBJ databases">
        <title>Genome assembly of the deep-sea coral Lophelia pertusa.</title>
        <authorList>
            <person name="Herrera S."/>
            <person name="Cordes E."/>
        </authorList>
    </citation>
    <scope>NUCLEOTIDE SEQUENCE</scope>
    <source>
        <strain evidence="3">USNM1676648</strain>
        <tissue evidence="3">Polyp</tissue>
    </source>
</reference>
<dbReference type="EMBL" id="MU825419">
    <property type="protein sequence ID" value="KAJ7390226.1"/>
    <property type="molecule type" value="Genomic_DNA"/>
</dbReference>
<feature type="domain" description="F5/8 type C" evidence="1">
    <location>
        <begin position="371"/>
        <end position="526"/>
    </location>
</feature>
<dbReference type="SMART" id="SM00321">
    <property type="entry name" value="WSC"/>
    <property type="match status" value="1"/>
</dbReference>
<dbReference type="InterPro" id="IPR008979">
    <property type="entry name" value="Galactose-bd-like_sf"/>
</dbReference>
<organism evidence="3 4">
    <name type="scientific">Desmophyllum pertusum</name>
    <dbReference type="NCBI Taxonomy" id="174260"/>
    <lineage>
        <taxon>Eukaryota</taxon>
        <taxon>Metazoa</taxon>
        <taxon>Cnidaria</taxon>
        <taxon>Anthozoa</taxon>
        <taxon>Hexacorallia</taxon>
        <taxon>Scleractinia</taxon>
        <taxon>Caryophylliina</taxon>
        <taxon>Caryophylliidae</taxon>
        <taxon>Desmophyllum</taxon>
    </lineage>
</organism>
<dbReference type="CDD" id="cd00057">
    <property type="entry name" value="FA58C"/>
    <property type="match status" value="1"/>
</dbReference>
<dbReference type="SUPFAM" id="SSF49899">
    <property type="entry name" value="Concanavalin A-like lectins/glucanases"/>
    <property type="match status" value="1"/>
</dbReference>
<dbReference type="Pfam" id="PF13385">
    <property type="entry name" value="Laminin_G_3"/>
    <property type="match status" value="1"/>
</dbReference>
<dbReference type="AlphaFoldDB" id="A0A9W9ZYI5"/>
<dbReference type="Proteomes" id="UP001163046">
    <property type="component" value="Unassembled WGS sequence"/>
</dbReference>
<feature type="domain" description="WSC" evidence="2">
    <location>
        <begin position="529"/>
        <end position="620"/>
    </location>
</feature>
<proteinExistence type="predicted"/>
<evidence type="ECO:0000313" key="3">
    <source>
        <dbReference type="EMBL" id="KAJ7390226.1"/>
    </source>
</evidence>
<sequence>MEELTFTPRAVSWVRLVADQAVGYREIEAYYDQCMRDRQCDIINLLPSNDSSPIALVDNTVMFSVNMAVQDHLEHGNIVKAENITGVLDAGWRTLWVDYRCTGVILGSGNKVILKFNDTDNHQKIHFIKFVRPLNNQTILLCNRQDVCHKDASHYWPLDKAIGDVLLDVQGRSDGRGNGSLTTNSSIWVSGPKWHSMTSAALDLFASGPVTLIQNVSTSCLGDIYLLCTDGLTVAFWFKLTDDRADSQRLLYSSKDRTDISITAQSSRITAVMFTSNIWSVSFNVTLHQWHHAVITWKQSQGLLAVVDFVHILPGTLDSAVTLVTEDVPLTIGQGSTTAAVYMSHVVIYEMFLNPSQIQRIGKCTDLVSDTVPELFGVVTGIVPDDAFAASSSHDKLSGPQQGRALVKELGSYSGAWIPKVQSTSQYLQIDLLQVRNISAIMTQGRDGSGCSCSEWVTEYKLSYSLCGSFWSEYKANGSIKQFMGNHDGETIVSNSLCPDLTARVLRFHPTVWNTSIAMRVDVLASRNAVNYLGCFSSPSDMTLNSNFAAAELTPESCVTVCGKTSMKYAGITSGNQCYCSNTLPDVSNETGDTACYYPCEGDKALKCGSNLYFSVYEAPGEFNFPFALSAPDASEAFKSVQITMEPAYDGAEMIINFGDGTVINTKNSSYDYMFTSLGTHEVYAETTVGYYGRCQTISDMKTSNISLPVSGLSFKCPRVVEAWTEFECTLTVATGSSLDLQLSTPQGEIMNETMEDSTPQMVGFRTPLSSSQAQMNLRDTNKTIILPNYYFGKTGVLMALKSNTTHAGYITIQLPFQYRRLLCSEHRLSVGTAAVPGGVTFNSTLGTQYEVVYSSLFYLPEGFHVSAVNQPGFKVRPADTVAIGAIENIGAGIISTDSEGNAFVLNSGHLGVGDILQGTEMQPWWK</sequence>
<dbReference type="Gene3D" id="2.60.120.200">
    <property type="match status" value="1"/>
</dbReference>
<dbReference type="PROSITE" id="PS01285">
    <property type="entry name" value="FA58C_1"/>
    <property type="match status" value="1"/>
</dbReference>
<dbReference type="SUPFAM" id="SSF49785">
    <property type="entry name" value="Galactose-binding domain-like"/>
    <property type="match status" value="1"/>
</dbReference>
<dbReference type="SMART" id="SM00231">
    <property type="entry name" value="FA58C"/>
    <property type="match status" value="1"/>
</dbReference>
<dbReference type="Pfam" id="PF01822">
    <property type="entry name" value="WSC"/>
    <property type="match status" value="1"/>
</dbReference>
<keyword evidence="4" id="KW-1185">Reference proteome</keyword>
<dbReference type="FunFam" id="2.60.120.260:FF:000016">
    <property type="entry name" value="Contactin-associated protein-like 4 isoform 1"/>
    <property type="match status" value="1"/>
</dbReference>
<dbReference type="PROSITE" id="PS50022">
    <property type="entry name" value="FA58C_3"/>
    <property type="match status" value="1"/>
</dbReference>
<accession>A0A9W9ZYI5</accession>
<dbReference type="InterPro" id="IPR000421">
    <property type="entry name" value="FA58C"/>
</dbReference>
<dbReference type="InterPro" id="IPR013320">
    <property type="entry name" value="ConA-like_dom_sf"/>
</dbReference>
<evidence type="ECO:0000259" key="2">
    <source>
        <dbReference type="PROSITE" id="PS51212"/>
    </source>
</evidence>
<protein>
    <submittedName>
        <fullName evidence="3">Retinoschisin 1a</fullName>
    </submittedName>
</protein>